<name>A0A915ZUZ2_9GLOM</name>
<dbReference type="EMBL" id="CAGKOT010000060">
    <property type="protein sequence ID" value="CAB5388153.1"/>
    <property type="molecule type" value="Genomic_DNA"/>
</dbReference>
<evidence type="ECO:0000313" key="2">
    <source>
        <dbReference type="EMBL" id="CAB5388153.1"/>
    </source>
</evidence>
<keyword evidence="1" id="KW-0812">Transmembrane</keyword>
<keyword evidence="1" id="KW-1133">Transmembrane helix</keyword>
<dbReference type="OrthoDB" id="2319151at2759"/>
<proteinExistence type="predicted"/>
<reference evidence="2" key="1">
    <citation type="submission" date="2020-05" db="EMBL/GenBank/DDBJ databases">
        <authorList>
            <person name="Rincon C."/>
            <person name="Sanders R I."/>
            <person name="Robbins C."/>
            <person name="Chaturvedi A."/>
        </authorList>
    </citation>
    <scope>NUCLEOTIDE SEQUENCE</scope>
    <source>
        <strain evidence="2">CHB12</strain>
    </source>
</reference>
<dbReference type="Proteomes" id="UP000684084">
    <property type="component" value="Unassembled WGS sequence"/>
</dbReference>
<organism evidence="2 3">
    <name type="scientific">Rhizophagus irregularis</name>
    <dbReference type="NCBI Taxonomy" id="588596"/>
    <lineage>
        <taxon>Eukaryota</taxon>
        <taxon>Fungi</taxon>
        <taxon>Fungi incertae sedis</taxon>
        <taxon>Mucoromycota</taxon>
        <taxon>Glomeromycotina</taxon>
        <taxon>Glomeromycetes</taxon>
        <taxon>Glomerales</taxon>
        <taxon>Glomeraceae</taxon>
        <taxon>Rhizophagus</taxon>
    </lineage>
</organism>
<accession>A0A915ZUZ2</accession>
<feature type="transmembrane region" description="Helical" evidence="1">
    <location>
        <begin position="96"/>
        <end position="126"/>
    </location>
</feature>
<sequence>MKSCWDSDPKERPTAGYLVNLFDDWIHSKGKQLIVTYNSFQNAEIERKYSNIGIEEGYTSTIDQISQLISIKWSTETSIRFTCRNKVNEAEKLQPFVLKIVIFVVTVNMVMIFQSVVIGVTFVIIVNNEHSCNLIN</sequence>
<gene>
    <name evidence="2" type="ORF">CHRIB12_LOCUS20485</name>
</gene>
<comment type="caution">
    <text evidence="2">The sequence shown here is derived from an EMBL/GenBank/DDBJ whole genome shotgun (WGS) entry which is preliminary data.</text>
</comment>
<protein>
    <recommendedName>
        <fullName evidence="4">Serine-threonine/tyrosine-protein kinase catalytic domain-containing protein</fullName>
    </recommendedName>
</protein>
<evidence type="ECO:0008006" key="4">
    <source>
        <dbReference type="Google" id="ProtNLM"/>
    </source>
</evidence>
<dbReference type="VEuPathDB" id="FungiDB:RhiirFUN_025048"/>
<evidence type="ECO:0000313" key="3">
    <source>
        <dbReference type="Proteomes" id="UP000684084"/>
    </source>
</evidence>
<evidence type="ECO:0000256" key="1">
    <source>
        <dbReference type="SAM" id="Phobius"/>
    </source>
</evidence>
<dbReference type="AlphaFoldDB" id="A0A915ZUZ2"/>
<keyword evidence="1" id="KW-0472">Membrane</keyword>